<dbReference type="GO" id="GO:0052689">
    <property type="term" value="F:carboxylic ester hydrolase activity"/>
    <property type="evidence" value="ECO:0007669"/>
    <property type="project" value="TreeGrafter"/>
</dbReference>
<accession>A0A2Z2NNT0</accession>
<dbReference type="KEGG" id="gai:IMCC3135_13970"/>
<protein>
    <submittedName>
        <fullName evidence="3">2-succinyl-6-hydroxy-2, 4-cyclohexadiene-1-carboxylate synthase</fullName>
        <ecNumber evidence="3">4.2.99.20</ecNumber>
    </submittedName>
</protein>
<dbReference type="GO" id="GO:0004252">
    <property type="term" value="F:serine-type endopeptidase activity"/>
    <property type="evidence" value="ECO:0007669"/>
    <property type="project" value="InterPro"/>
</dbReference>
<name>A0A2Z2NNT0_9GAMM</name>
<dbReference type="Pfam" id="PF00561">
    <property type="entry name" value="Abhydrolase_1"/>
    <property type="match status" value="1"/>
</dbReference>
<proteinExistence type="predicted"/>
<evidence type="ECO:0000256" key="1">
    <source>
        <dbReference type="ARBA" id="ARBA00022801"/>
    </source>
</evidence>
<dbReference type="Proteomes" id="UP000250079">
    <property type="component" value="Chromosome"/>
</dbReference>
<organism evidence="3 4">
    <name type="scientific">Granulosicoccus antarcticus IMCC3135</name>
    <dbReference type="NCBI Taxonomy" id="1192854"/>
    <lineage>
        <taxon>Bacteria</taxon>
        <taxon>Pseudomonadati</taxon>
        <taxon>Pseudomonadota</taxon>
        <taxon>Gammaproteobacteria</taxon>
        <taxon>Chromatiales</taxon>
        <taxon>Granulosicoccaceae</taxon>
        <taxon>Granulosicoccus</taxon>
    </lineage>
</organism>
<gene>
    <name evidence="3" type="primary">menH_2</name>
    <name evidence="3" type="ORF">IMCC3135_13970</name>
</gene>
<dbReference type="AlphaFoldDB" id="A0A2Z2NNT0"/>
<evidence type="ECO:0000313" key="4">
    <source>
        <dbReference type="Proteomes" id="UP000250079"/>
    </source>
</evidence>
<dbReference type="GO" id="GO:0006508">
    <property type="term" value="P:proteolysis"/>
    <property type="evidence" value="ECO:0007669"/>
    <property type="project" value="InterPro"/>
</dbReference>
<dbReference type="PANTHER" id="PTHR43265:SF1">
    <property type="entry name" value="ESTERASE ESTD"/>
    <property type="match status" value="1"/>
</dbReference>
<dbReference type="SUPFAM" id="SSF53474">
    <property type="entry name" value="alpha/beta-Hydrolases"/>
    <property type="match status" value="1"/>
</dbReference>
<feature type="domain" description="AB hydrolase-1" evidence="2">
    <location>
        <begin position="61"/>
        <end position="169"/>
    </location>
</feature>
<dbReference type="PANTHER" id="PTHR43265">
    <property type="entry name" value="ESTERASE ESTD"/>
    <property type="match status" value="1"/>
</dbReference>
<evidence type="ECO:0000259" key="2">
    <source>
        <dbReference type="Pfam" id="PF00561"/>
    </source>
</evidence>
<dbReference type="EC" id="4.2.99.20" evidence="3"/>
<keyword evidence="4" id="KW-1185">Reference proteome</keyword>
<keyword evidence="3" id="KW-0456">Lyase</keyword>
<dbReference type="InterPro" id="IPR029058">
    <property type="entry name" value="AB_hydrolase_fold"/>
</dbReference>
<dbReference type="EMBL" id="CP018632">
    <property type="protein sequence ID" value="ASJ72879.1"/>
    <property type="molecule type" value="Genomic_DNA"/>
</dbReference>
<dbReference type="InterPro" id="IPR002471">
    <property type="entry name" value="Pept_S9_AS"/>
</dbReference>
<evidence type="ECO:0000313" key="3">
    <source>
        <dbReference type="EMBL" id="ASJ72879.1"/>
    </source>
</evidence>
<dbReference type="PROSITE" id="PS00708">
    <property type="entry name" value="PRO_ENDOPEP_SER"/>
    <property type="match status" value="1"/>
</dbReference>
<dbReference type="Gene3D" id="3.40.50.1820">
    <property type="entry name" value="alpha/beta hydrolase"/>
    <property type="match status" value="1"/>
</dbReference>
<reference evidence="3 4" key="1">
    <citation type="submission" date="2016-12" db="EMBL/GenBank/DDBJ databases">
        <authorList>
            <person name="Song W.-J."/>
            <person name="Kurnit D.M."/>
        </authorList>
    </citation>
    <scope>NUCLEOTIDE SEQUENCE [LARGE SCALE GENOMIC DNA]</scope>
    <source>
        <strain evidence="3 4">IMCC3135</strain>
    </source>
</reference>
<dbReference type="InterPro" id="IPR053145">
    <property type="entry name" value="AB_hydrolase_Est10"/>
</dbReference>
<dbReference type="GO" id="GO:0070205">
    <property type="term" value="F:2-succinyl-6-hydroxy-2,4-cyclohexadiene-1-carboxylate synthase activity"/>
    <property type="evidence" value="ECO:0007669"/>
    <property type="project" value="UniProtKB-EC"/>
</dbReference>
<sequence>MNLPGHPDMNASFPLLVSVAVAATTLPLMAVAQSSEETVTLQSEGQDLVATLQLPEGNPAPVVLLLHGFTGTRDELVIPSTDEGVFERTADTLADNGYASLRIDFRGSGDSIADFTYESTTFEGQISDALAAIDYLEKLDSVDGDDLYVIGWSQGGVIAAAAAGRSGKPDALALWQAVGDLDASYGGMMGEETLAAGKAAASDHTLVATLSWGPEVSLNSAFFHGIEALDPMAEIAAYTGPLFVTQGTADTTVLPASADAYIAAHEGPEQLWTADMGHLFNVYSSTKTLDSMIADTLSFFDDHKD</sequence>
<keyword evidence="1" id="KW-0378">Hydrolase</keyword>
<dbReference type="InterPro" id="IPR000073">
    <property type="entry name" value="AB_hydrolase_1"/>
</dbReference>